<feature type="chain" id="PRO_5045059233" evidence="1">
    <location>
        <begin position="24"/>
        <end position="71"/>
    </location>
</feature>
<reference evidence="2 3" key="1">
    <citation type="submission" date="2024-05" db="EMBL/GenBank/DDBJ databases">
        <title>Sphingomonas sp. HF-S3 16S ribosomal RNA gene Genome sequencing and assembly.</title>
        <authorList>
            <person name="Lee H."/>
        </authorList>
    </citation>
    <scope>NUCLEOTIDE SEQUENCE [LARGE SCALE GENOMIC DNA]</scope>
    <source>
        <strain evidence="2 3">HF-S3</strain>
    </source>
</reference>
<protein>
    <submittedName>
        <fullName evidence="2">Uncharacterized protein</fullName>
    </submittedName>
</protein>
<accession>A0ABV0BB86</accession>
<dbReference type="Proteomes" id="UP001427805">
    <property type="component" value="Unassembled WGS sequence"/>
</dbReference>
<organism evidence="2 3">
    <name type="scientific">Sphingomonas rustica</name>
    <dbReference type="NCBI Taxonomy" id="3103142"/>
    <lineage>
        <taxon>Bacteria</taxon>
        <taxon>Pseudomonadati</taxon>
        <taxon>Pseudomonadota</taxon>
        <taxon>Alphaproteobacteria</taxon>
        <taxon>Sphingomonadales</taxon>
        <taxon>Sphingomonadaceae</taxon>
        <taxon>Sphingomonas</taxon>
    </lineage>
</organism>
<dbReference type="RefSeq" id="WP_346247485.1">
    <property type="nucleotide sequence ID" value="NZ_JBDIZK010000009.1"/>
</dbReference>
<dbReference type="EMBL" id="JBDIZK010000009">
    <property type="protein sequence ID" value="MEN3748455.1"/>
    <property type="molecule type" value="Genomic_DNA"/>
</dbReference>
<comment type="caution">
    <text evidence="2">The sequence shown here is derived from an EMBL/GenBank/DDBJ whole genome shotgun (WGS) entry which is preliminary data.</text>
</comment>
<sequence>MRLALLPVVAAALTLGQAGPSLAADAPGLMMTTCLGQRIPLPGQDPPNRRSPCPDACHALCDRKLRQRRTG</sequence>
<keyword evidence="1" id="KW-0732">Signal</keyword>
<evidence type="ECO:0000256" key="1">
    <source>
        <dbReference type="SAM" id="SignalP"/>
    </source>
</evidence>
<name>A0ABV0BB86_9SPHN</name>
<proteinExistence type="predicted"/>
<evidence type="ECO:0000313" key="3">
    <source>
        <dbReference type="Proteomes" id="UP001427805"/>
    </source>
</evidence>
<evidence type="ECO:0000313" key="2">
    <source>
        <dbReference type="EMBL" id="MEN3748455.1"/>
    </source>
</evidence>
<feature type="signal peptide" evidence="1">
    <location>
        <begin position="1"/>
        <end position="23"/>
    </location>
</feature>
<keyword evidence="3" id="KW-1185">Reference proteome</keyword>
<gene>
    <name evidence="2" type="ORF">TPR58_14865</name>
</gene>